<dbReference type="PANTHER" id="PTHR43481:SF4">
    <property type="entry name" value="GLYCEROL-1-PHOSPHATE PHOSPHOHYDROLASE 1-RELATED"/>
    <property type="match status" value="1"/>
</dbReference>
<dbReference type="InterPro" id="IPR006439">
    <property type="entry name" value="HAD-SF_hydro_IA"/>
</dbReference>
<dbReference type="Pfam" id="PF13419">
    <property type="entry name" value="HAD_2"/>
    <property type="match status" value="1"/>
</dbReference>
<evidence type="ECO:0000313" key="2">
    <source>
        <dbReference type="Proteomes" id="UP000182057"/>
    </source>
</evidence>
<dbReference type="InterPro" id="IPR023214">
    <property type="entry name" value="HAD_sf"/>
</dbReference>
<dbReference type="PANTHER" id="PTHR43481">
    <property type="entry name" value="FRUCTOSE-1-PHOSPHATE PHOSPHATASE"/>
    <property type="match status" value="1"/>
</dbReference>
<dbReference type="SUPFAM" id="SSF56784">
    <property type="entry name" value="HAD-like"/>
    <property type="match status" value="1"/>
</dbReference>
<protein>
    <submittedName>
        <fullName evidence="1">Phosphorylated carbohydrates phosphatase</fullName>
        <ecNumber evidence="1">3.1.3.-</ecNumber>
    </submittedName>
</protein>
<dbReference type="InterPro" id="IPR041492">
    <property type="entry name" value="HAD_2"/>
</dbReference>
<dbReference type="PRINTS" id="PR00413">
    <property type="entry name" value="HADHALOGNASE"/>
</dbReference>
<accession>A0A1D3UQF2</accession>
<dbReference type="SFLD" id="SFLDG01129">
    <property type="entry name" value="C1.5:_HAD__Beta-PGM__Phosphata"/>
    <property type="match status" value="1"/>
</dbReference>
<dbReference type="RefSeq" id="WP_371706638.1">
    <property type="nucleotide sequence ID" value="NZ_CBDEMX010000096.1"/>
</dbReference>
<organism evidence="1 2">
    <name type="scientific">Tannerella forsythia</name>
    <name type="common">Bacteroides forsythus</name>
    <dbReference type="NCBI Taxonomy" id="28112"/>
    <lineage>
        <taxon>Bacteria</taxon>
        <taxon>Pseudomonadati</taxon>
        <taxon>Bacteroidota</taxon>
        <taxon>Bacteroidia</taxon>
        <taxon>Bacteroidales</taxon>
        <taxon>Tannerellaceae</taxon>
        <taxon>Tannerella</taxon>
    </lineage>
</organism>
<dbReference type="NCBIfam" id="TIGR01509">
    <property type="entry name" value="HAD-SF-IA-v3"/>
    <property type="match status" value="1"/>
</dbReference>
<name>A0A1D3UQF2_TANFO</name>
<dbReference type="Gene3D" id="1.10.150.240">
    <property type="entry name" value="Putative phosphatase, domain 2"/>
    <property type="match status" value="1"/>
</dbReference>
<dbReference type="AlphaFoldDB" id="A0A1D3UQF2"/>
<dbReference type="EC" id="3.1.3.-" evidence="1"/>
<dbReference type="EMBL" id="FMMM01000070">
    <property type="protein sequence ID" value="SCQ23508.1"/>
    <property type="molecule type" value="Genomic_DNA"/>
</dbReference>
<dbReference type="InterPro" id="IPR036412">
    <property type="entry name" value="HAD-like_sf"/>
</dbReference>
<dbReference type="Gene3D" id="3.40.50.1000">
    <property type="entry name" value="HAD superfamily/HAD-like"/>
    <property type="match status" value="1"/>
</dbReference>
<dbReference type="SFLD" id="SFLDG01135">
    <property type="entry name" value="C1.5.6:_HAD__Beta-PGM__Phospha"/>
    <property type="match status" value="1"/>
</dbReference>
<dbReference type="Proteomes" id="UP000182057">
    <property type="component" value="Unassembled WGS sequence"/>
</dbReference>
<dbReference type="SFLD" id="SFLDS00003">
    <property type="entry name" value="Haloacid_Dehalogenase"/>
    <property type="match status" value="1"/>
</dbReference>
<dbReference type="InterPro" id="IPR051806">
    <property type="entry name" value="HAD-like_SPP"/>
</dbReference>
<reference evidence="1 2" key="1">
    <citation type="submission" date="2016-09" db="EMBL/GenBank/DDBJ databases">
        <authorList>
            <person name="Capua I."/>
            <person name="De Benedictis P."/>
            <person name="Joannis T."/>
            <person name="Lombin L.H."/>
            <person name="Cattoli G."/>
        </authorList>
    </citation>
    <scope>NUCLEOTIDE SEQUENCE [LARGE SCALE GENOMIC DNA]</scope>
    <source>
        <strain evidence="1 2">UB20</strain>
    </source>
</reference>
<evidence type="ECO:0000313" key="1">
    <source>
        <dbReference type="EMBL" id="SCQ23508.1"/>
    </source>
</evidence>
<dbReference type="InterPro" id="IPR023198">
    <property type="entry name" value="PGP-like_dom2"/>
</dbReference>
<gene>
    <name evidence="1" type="ORF">TFUB20_02082</name>
</gene>
<keyword evidence="1" id="KW-0378">Hydrolase</keyword>
<proteinExistence type="predicted"/>
<sequence>MIQPNMNDCKQAIETYLSRNNYRRLDLKAVLFDMDGVLYDSMPNHTVAWCRTMERHGLHLTEEDVYLNEGQTGESTIAMVSRRQGVFVTPQEIEAIYKEKTEAFNACPPAQRMPGSYELLRKVVNNGLLPMIVTGSGQSSLLERLNMHFPNIFSRERMITAADVKHGKPDPEPYLMALERGDLRPWEAIVVENAPLGVEAAHTAGIFTIAVNTGPLNDLLLHEAGADLLFSDMPALCNQWKKIRESARCVDTNRLRTNRRRGWSDHR</sequence>
<dbReference type="GO" id="GO:0050308">
    <property type="term" value="F:sugar-phosphatase activity"/>
    <property type="evidence" value="ECO:0007669"/>
    <property type="project" value="TreeGrafter"/>
</dbReference>